<sequence>MKIVLTIGDLSIRGGAERVVVNFAETLYENGHRVEILSFYRSNETLPYAISPQIKVSFMHKKSQDSMRKKPLYKLYYKIYESYLLNKMYPNADVIIFNNSPHFPFFKNPKTCYIKFVHSAFKRFLKRFNSFDALVVLSGRQIEIWKKYHQNVVVIPNFIKAFLDQTSDLNQKRVLCVGRITPNDEKGFLRLVDIWEIVQQNSKNKEWKLCIIAGVESPKEEPFKEKLERKIIQKNLQNSVILKPFSNEIYKEYLQASFYAMTSYAEGLPMVLVEASSCGLPCIAFDINTGPSDIIENRVSGFLVQDGDLQGYARAMQKLMENEELRHKMGSKAKEIVEEKFSKRKVLEQWEELFKVLKNKNRIA</sequence>
<dbReference type="HOGENOM" id="CLU_009583_0_0_7"/>
<keyword evidence="4" id="KW-1185">Reference proteome</keyword>
<dbReference type="InterPro" id="IPR001296">
    <property type="entry name" value="Glyco_trans_1"/>
</dbReference>
<dbReference type="AlphaFoldDB" id="C5ZVL8"/>
<proteinExistence type="predicted"/>
<dbReference type="EC" id="2.4.1.-" evidence="3"/>
<protein>
    <submittedName>
        <fullName evidence="3">Lipopolysaccharide 1,6-galactosyltransferase</fullName>
        <ecNumber evidence="3">2.4.1.-</ecNumber>
    </submittedName>
</protein>
<keyword evidence="3" id="KW-0808">Transferase</keyword>
<dbReference type="InterPro" id="IPR028098">
    <property type="entry name" value="Glyco_trans_4-like_N"/>
</dbReference>
<dbReference type="eggNOG" id="COG0438">
    <property type="taxonomic scope" value="Bacteria"/>
</dbReference>
<dbReference type="Proteomes" id="UP000007032">
    <property type="component" value="Chromosome"/>
</dbReference>
<evidence type="ECO:0000313" key="3">
    <source>
        <dbReference type="EMBL" id="EES88915.1"/>
    </source>
</evidence>
<name>C5ZVL8_9HELI</name>
<dbReference type="GO" id="GO:0016757">
    <property type="term" value="F:glycosyltransferase activity"/>
    <property type="evidence" value="ECO:0007669"/>
    <property type="project" value="UniProtKB-KW"/>
</dbReference>
<organism evidence="3 4">
    <name type="scientific">Helicobacter canadensis MIT 98-5491</name>
    <dbReference type="NCBI Taxonomy" id="537970"/>
    <lineage>
        <taxon>Bacteria</taxon>
        <taxon>Pseudomonadati</taxon>
        <taxon>Campylobacterota</taxon>
        <taxon>Epsilonproteobacteria</taxon>
        <taxon>Campylobacterales</taxon>
        <taxon>Helicobacteraceae</taxon>
        <taxon>Helicobacter</taxon>
    </lineage>
</organism>
<dbReference type="PANTHER" id="PTHR12526:SF630">
    <property type="entry name" value="GLYCOSYLTRANSFERASE"/>
    <property type="match status" value="1"/>
</dbReference>
<keyword evidence="3" id="KW-0328">Glycosyltransferase</keyword>
<reference evidence="3 4" key="1">
    <citation type="journal article" date="2009" name="J. Bacteriol.">
        <title>Genome sequence of the emerging pathogen Helicobacter canadensis.</title>
        <authorList>
            <person name="Loman N.J."/>
            <person name="Snyder L.A."/>
            <person name="Linton J.D."/>
            <person name="Langdon R."/>
            <person name="Lawson A.J."/>
            <person name="Weinstock G.M."/>
            <person name="Wren B.W."/>
            <person name="Pallen M.J."/>
        </authorList>
    </citation>
    <scope>NUCLEOTIDE SEQUENCE [LARGE SCALE GENOMIC DNA]</scope>
    <source>
        <strain evidence="3 4">MIT 98-5491</strain>
    </source>
</reference>
<dbReference type="EMBL" id="CM000776">
    <property type="protein sequence ID" value="EES88915.1"/>
    <property type="molecule type" value="Genomic_DNA"/>
</dbReference>
<dbReference type="PANTHER" id="PTHR12526">
    <property type="entry name" value="GLYCOSYLTRANSFERASE"/>
    <property type="match status" value="1"/>
</dbReference>
<dbReference type="SUPFAM" id="SSF53756">
    <property type="entry name" value="UDP-Glycosyltransferase/glycogen phosphorylase"/>
    <property type="match status" value="1"/>
</dbReference>
<evidence type="ECO:0000313" key="4">
    <source>
        <dbReference type="Proteomes" id="UP000007032"/>
    </source>
</evidence>
<dbReference type="Gene3D" id="3.40.50.2000">
    <property type="entry name" value="Glycogen Phosphorylase B"/>
    <property type="match status" value="2"/>
</dbReference>
<accession>C5ZVL8</accession>
<evidence type="ECO:0000259" key="1">
    <source>
        <dbReference type="Pfam" id="PF00534"/>
    </source>
</evidence>
<dbReference type="STRING" id="537970.HCAN_0194"/>
<dbReference type="Pfam" id="PF13439">
    <property type="entry name" value="Glyco_transf_4"/>
    <property type="match status" value="1"/>
</dbReference>
<dbReference type="OrthoDB" id="6286688at2"/>
<feature type="domain" description="Glycosyltransferase subfamily 4-like N-terminal" evidence="2">
    <location>
        <begin position="14"/>
        <end position="159"/>
    </location>
</feature>
<dbReference type="Pfam" id="PF00534">
    <property type="entry name" value="Glycos_transf_1"/>
    <property type="match status" value="1"/>
</dbReference>
<dbReference type="RefSeq" id="WP_006655969.1">
    <property type="nucleotide sequence ID" value="NZ_CM000776.2"/>
</dbReference>
<evidence type="ECO:0000259" key="2">
    <source>
        <dbReference type="Pfam" id="PF13439"/>
    </source>
</evidence>
<feature type="domain" description="Glycosyl transferase family 1" evidence="1">
    <location>
        <begin position="166"/>
        <end position="335"/>
    </location>
</feature>
<dbReference type="CDD" id="cd03820">
    <property type="entry name" value="GT4_AmsD-like"/>
    <property type="match status" value="1"/>
</dbReference>
<gene>
    <name evidence="3" type="primary">rfaB</name>
    <name evidence="3" type="ORF">HCAN_0194</name>
</gene>